<proteinExistence type="predicted"/>
<evidence type="ECO:0000256" key="2">
    <source>
        <dbReference type="SAM" id="Phobius"/>
    </source>
</evidence>
<evidence type="ECO:0000259" key="3">
    <source>
        <dbReference type="PROSITE" id="PS50883"/>
    </source>
</evidence>
<dbReference type="OrthoDB" id="5386980at2"/>
<evidence type="ECO:0000256" key="1">
    <source>
        <dbReference type="ARBA" id="ARBA00051114"/>
    </source>
</evidence>
<dbReference type="InterPro" id="IPR001633">
    <property type="entry name" value="EAL_dom"/>
</dbReference>
<dbReference type="PROSITE" id="PS50885">
    <property type="entry name" value="HAMP"/>
    <property type="match status" value="1"/>
</dbReference>
<dbReference type="Gene3D" id="6.10.340.10">
    <property type="match status" value="1"/>
</dbReference>
<dbReference type="Gene3D" id="3.20.20.450">
    <property type="entry name" value="EAL domain"/>
    <property type="match status" value="1"/>
</dbReference>
<evidence type="ECO:0000259" key="5">
    <source>
        <dbReference type="PROSITE" id="PS50887"/>
    </source>
</evidence>
<feature type="transmembrane region" description="Helical" evidence="2">
    <location>
        <begin position="20"/>
        <end position="38"/>
    </location>
</feature>
<dbReference type="SUPFAM" id="SSF141868">
    <property type="entry name" value="EAL domain-like"/>
    <property type="match status" value="1"/>
</dbReference>
<dbReference type="GO" id="GO:0071732">
    <property type="term" value="P:cellular response to nitric oxide"/>
    <property type="evidence" value="ECO:0007669"/>
    <property type="project" value="UniProtKB-ARBA"/>
</dbReference>
<dbReference type="SUPFAM" id="SSF158472">
    <property type="entry name" value="HAMP domain-like"/>
    <property type="match status" value="1"/>
</dbReference>
<dbReference type="EMBL" id="CP015519">
    <property type="protein sequence ID" value="APG27929.1"/>
    <property type="molecule type" value="Genomic_DNA"/>
</dbReference>
<name>A0A1L3GPS2_9BACT</name>
<dbReference type="PROSITE" id="PS50883">
    <property type="entry name" value="EAL"/>
    <property type="match status" value="1"/>
</dbReference>
<dbReference type="InterPro" id="IPR029787">
    <property type="entry name" value="Nucleotide_cyclase"/>
</dbReference>
<sequence length="694" mass="78261">MNLPAADIRNWSIKNKLKAVIVLTSLAVLLVLFLVFAVNQRNFLRNSLLQEMDVLSRNIANNCAASVIFNDRPTAGETLESLQANPQVIAGIIYDADGQVFSSYYKQQTNNSPMPYPPDLLLNAGHLFSGRHLDIVQDIGHGREHLGILHLRTNLDKIETTLMRYIGFGFLGLGGAFILAWLLADRLQGIISKPIEQLATAMRAVSKERNYRRRVKMNRQDELGSLIEDFNEMLVQIEIRDQELRSKQNRLDYLAHHDTLTDLPNRLLFHDRLHHAITKARRMQAKLALLFLDLDRFKTINDSLGHEAGDRLLQEVAKRLTGIMRKSDTLARLGGDEFVIALEHNTETHEIITVAQKILDTLSAAYFINAEELYITVSIGISLFPANGLTAETLMKNADVAMYRAKEKGRNNFQFFTEDMNKLAKETLFLENNLRKAIDNQELALHYQPQVEIVSGQIIGMEALVRWHHPKLGIIPPNKFIPMAEETGLIIPLGKWVIHTACHQNLQWQKAGLSPGKVAVNISPRQFRQSDLVKTVAQALAASGLEAKWLELEITENVLVDDLTPTIAVMEDLNTMGVSLAIDDFGTGYSSLNYLHRFPLSKLKIDQSFVQSIGEPMGKHAIVEAIIALARALDLEVIAEGIENQTHIAFLKRHGCRYGQGFYFSKPLPQKAFEQFLLRAQQPQHTHPENPLRN</sequence>
<feature type="transmembrane region" description="Helical" evidence="2">
    <location>
        <begin position="162"/>
        <end position="184"/>
    </location>
</feature>
<dbReference type="Pfam" id="PF00672">
    <property type="entry name" value="HAMP"/>
    <property type="match status" value="1"/>
</dbReference>
<dbReference type="CDD" id="cd01948">
    <property type="entry name" value="EAL"/>
    <property type="match status" value="1"/>
</dbReference>
<dbReference type="STRING" id="1842532.A7E78_08825"/>
<keyword evidence="2" id="KW-0472">Membrane</keyword>
<protein>
    <submittedName>
        <fullName evidence="6">Uncharacterized protein</fullName>
    </submittedName>
</protein>
<dbReference type="PANTHER" id="PTHR44757">
    <property type="entry name" value="DIGUANYLATE CYCLASE DGCP"/>
    <property type="match status" value="1"/>
</dbReference>
<dbReference type="Gene3D" id="3.30.70.270">
    <property type="match status" value="1"/>
</dbReference>
<dbReference type="KEGG" id="pef:A7E78_08825"/>
<dbReference type="GO" id="GO:0007165">
    <property type="term" value="P:signal transduction"/>
    <property type="evidence" value="ECO:0007669"/>
    <property type="project" value="InterPro"/>
</dbReference>
<dbReference type="AlphaFoldDB" id="A0A1L3GPS2"/>
<evidence type="ECO:0000259" key="4">
    <source>
        <dbReference type="PROSITE" id="PS50885"/>
    </source>
</evidence>
<dbReference type="InterPro" id="IPR003660">
    <property type="entry name" value="HAMP_dom"/>
</dbReference>
<dbReference type="SUPFAM" id="SSF55073">
    <property type="entry name" value="Nucleotide cyclase"/>
    <property type="match status" value="1"/>
</dbReference>
<keyword evidence="2" id="KW-1133">Transmembrane helix</keyword>
<dbReference type="FunFam" id="3.20.20.450:FF:000001">
    <property type="entry name" value="Cyclic di-GMP phosphodiesterase yahA"/>
    <property type="match status" value="1"/>
</dbReference>
<accession>A0A1L3GPS2</accession>
<dbReference type="SMART" id="SM00267">
    <property type="entry name" value="GGDEF"/>
    <property type="match status" value="1"/>
</dbReference>
<dbReference type="InterPro" id="IPR043128">
    <property type="entry name" value="Rev_trsase/Diguanyl_cyclase"/>
</dbReference>
<dbReference type="GO" id="GO:0071111">
    <property type="term" value="F:cyclic-guanylate-specific phosphodiesterase activity"/>
    <property type="evidence" value="ECO:0007669"/>
    <property type="project" value="UniProtKB-EC"/>
</dbReference>
<feature type="domain" description="EAL" evidence="3">
    <location>
        <begin position="427"/>
        <end position="681"/>
    </location>
</feature>
<dbReference type="RefSeq" id="WP_072283892.1">
    <property type="nucleotide sequence ID" value="NZ_CP015519.1"/>
</dbReference>
<dbReference type="FunFam" id="3.30.70.270:FF:000001">
    <property type="entry name" value="Diguanylate cyclase domain protein"/>
    <property type="match status" value="1"/>
</dbReference>
<gene>
    <name evidence="6" type="ORF">A7E78_08825</name>
</gene>
<dbReference type="PROSITE" id="PS50887">
    <property type="entry name" value="GGDEF"/>
    <property type="match status" value="1"/>
</dbReference>
<comment type="catalytic activity">
    <reaction evidence="1">
        <text>3',3'-c-di-GMP + H2O = 5'-phosphoguanylyl(3'-&gt;5')guanosine + H(+)</text>
        <dbReference type="Rhea" id="RHEA:24902"/>
        <dbReference type="ChEBI" id="CHEBI:15377"/>
        <dbReference type="ChEBI" id="CHEBI:15378"/>
        <dbReference type="ChEBI" id="CHEBI:58754"/>
        <dbReference type="ChEBI" id="CHEBI:58805"/>
        <dbReference type="EC" id="3.1.4.52"/>
    </reaction>
    <physiologicalReaction direction="left-to-right" evidence="1">
        <dbReference type="Rhea" id="RHEA:24903"/>
    </physiologicalReaction>
</comment>
<evidence type="ECO:0000313" key="6">
    <source>
        <dbReference type="EMBL" id="APG27929.1"/>
    </source>
</evidence>
<dbReference type="Pfam" id="PF00990">
    <property type="entry name" value="GGDEF"/>
    <property type="match status" value="1"/>
</dbReference>
<dbReference type="Pfam" id="PF17152">
    <property type="entry name" value="CHASE8"/>
    <property type="match status" value="1"/>
</dbReference>
<organism evidence="6 7">
    <name type="scientific">Syntrophotalea acetylenivorans</name>
    <dbReference type="NCBI Taxonomy" id="1842532"/>
    <lineage>
        <taxon>Bacteria</taxon>
        <taxon>Pseudomonadati</taxon>
        <taxon>Thermodesulfobacteriota</taxon>
        <taxon>Desulfuromonadia</taxon>
        <taxon>Desulfuromonadales</taxon>
        <taxon>Syntrophotaleaceae</taxon>
        <taxon>Syntrophotalea</taxon>
    </lineage>
</organism>
<dbReference type="InterPro" id="IPR033417">
    <property type="entry name" value="CHASE8"/>
</dbReference>
<dbReference type="Proteomes" id="UP000182517">
    <property type="component" value="Chromosome"/>
</dbReference>
<dbReference type="SMART" id="SM00052">
    <property type="entry name" value="EAL"/>
    <property type="match status" value="1"/>
</dbReference>
<dbReference type="InterPro" id="IPR000160">
    <property type="entry name" value="GGDEF_dom"/>
</dbReference>
<dbReference type="SMART" id="SM00304">
    <property type="entry name" value="HAMP"/>
    <property type="match status" value="1"/>
</dbReference>
<dbReference type="NCBIfam" id="TIGR00254">
    <property type="entry name" value="GGDEF"/>
    <property type="match status" value="1"/>
</dbReference>
<dbReference type="GO" id="GO:0016020">
    <property type="term" value="C:membrane"/>
    <property type="evidence" value="ECO:0007669"/>
    <property type="project" value="InterPro"/>
</dbReference>
<dbReference type="InterPro" id="IPR035919">
    <property type="entry name" value="EAL_sf"/>
</dbReference>
<keyword evidence="2" id="KW-0812">Transmembrane</keyword>
<feature type="domain" description="GGDEF" evidence="5">
    <location>
        <begin position="285"/>
        <end position="418"/>
    </location>
</feature>
<dbReference type="InterPro" id="IPR052155">
    <property type="entry name" value="Biofilm_reg_signaling"/>
</dbReference>
<dbReference type="CDD" id="cd06225">
    <property type="entry name" value="HAMP"/>
    <property type="match status" value="1"/>
</dbReference>
<keyword evidence="7" id="KW-1185">Reference proteome</keyword>
<dbReference type="CDD" id="cd01949">
    <property type="entry name" value="GGDEF"/>
    <property type="match status" value="1"/>
</dbReference>
<reference evidence="6 7" key="1">
    <citation type="journal article" date="2017" name="Genome Announc.">
        <title>Complete Genome Sequences of Two Acetylene-Fermenting Pelobacter acetylenicus Strains.</title>
        <authorList>
            <person name="Sutton J.M."/>
            <person name="Baesman S.M."/>
            <person name="Fierst J.L."/>
            <person name="Poret-Peterson A.T."/>
            <person name="Oremland R.S."/>
            <person name="Dunlap D.S."/>
            <person name="Akob D.M."/>
        </authorList>
    </citation>
    <scope>NUCLEOTIDE SEQUENCE [LARGE SCALE GENOMIC DNA]</scope>
    <source>
        <strain evidence="6 7">SFB93</strain>
    </source>
</reference>
<evidence type="ECO:0000313" key="7">
    <source>
        <dbReference type="Proteomes" id="UP000182517"/>
    </source>
</evidence>
<dbReference type="Pfam" id="PF00563">
    <property type="entry name" value="EAL"/>
    <property type="match status" value="1"/>
</dbReference>
<feature type="domain" description="HAMP" evidence="4">
    <location>
        <begin position="189"/>
        <end position="242"/>
    </location>
</feature>
<dbReference type="PANTHER" id="PTHR44757:SF2">
    <property type="entry name" value="BIOFILM ARCHITECTURE MAINTENANCE PROTEIN MBAA"/>
    <property type="match status" value="1"/>
</dbReference>